<gene>
    <name evidence="3" type="ORF">BGZ80_003892</name>
</gene>
<evidence type="ECO:0000256" key="2">
    <source>
        <dbReference type="SAM" id="SignalP"/>
    </source>
</evidence>
<proteinExistence type="predicted"/>
<comment type="caution">
    <text evidence="3">The sequence shown here is derived from an EMBL/GenBank/DDBJ whole genome shotgun (WGS) entry which is preliminary data.</text>
</comment>
<evidence type="ECO:0000313" key="4">
    <source>
        <dbReference type="Proteomes" id="UP000703661"/>
    </source>
</evidence>
<dbReference type="Proteomes" id="UP000703661">
    <property type="component" value="Unassembled WGS sequence"/>
</dbReference>
<feature type="signal peptide" evidence="2">
    <location>
        <begin position="1"/>
        <end position="21"/>
    </location>
</feature>
<organism evidence="3 4">
    <name type="scientific">Entomortierella chlamydospora</name>
    <dbReference type="NCBI Taxonomy" id="101097"/>
    <lineage>
        <taxon>Eukaryota</taxon>
        <taxon>Fungi</taxon>
        <taxon>Fungi incertae sedis</taxon>
        <taxon>Mucoromycota</taxon>
        <taxon>Mortierellomycotina</taxon>
        <taxon>Mortierellomycetes</taxon>
        <taxon>Mortierellales</taxon>
        <taxon>Mortierellaceae</taxon>
        <taxon>Entomortierella</taxon>
    </lineage>
</organism>
<keyword evidence="2" id="KW-0732">Signal</keyword>
<evidence type="ECO:0000313" key="3">
    <source>
        <dbReference type="EMBL" id="KAG0008065.1"/>
    </source>
</evidence>
<feature type="region of interest" description="Disordered" evidence="1">
    <location>
        <begin position="65"/>
        <end position="85"/>
    </location>
</feature>
<feature type="chain" id="PRO_5040265157" evidence="2">
    <location>
        <begin position="22"/>
        <end position="85"/>
    </location>
</feature>
<reference evidence="3" key="1">
    <citation type="journal article" date="2020" name="Fungal Divers.">
        <title>Resolving the Mortierellaceae phylogeny through synthesis of multi-gene phylogenetics and phylogenomics.</title>
        <authorList>
            <person name="Vandepol N."/>
            <person name="Liber J."/>
            <person name="Desiro A."/>
            <person name="Na H."/>
            <person name="Kennedy M."/>
            <person name="Barry K."/>
            <person name="Grigoriev I.V."/>
            <person name="Miller A.N."/>
            <person name="O'Donnell K."/>
            <person name="Stajich J.E."/>
            <person name="Bonito G."/>
        </authorList>
    </citation>
    <scope>NUCLEOTIDE SEQUENCE</scope>
    <source>
        <strain evidence="3">NRRL 2769</strain>
    </source>
</reference>
<dbReference type="AlphaFoldDB" id="A0A9P6MNQ0"/>
<sequence>MKFSTVATVLALTAAIALANANRFVDGAIGVEESAKAEEVDIVETKEEEHMKVIGKVTLPITEESEVEAEAKKTKEKEAEEKEAK</sequence>
<accession>A0A9P6MNQ0</accession>
<protein>
    <submittedName>
        <fullName evidence="3">Uncharacterized protein</fullName>
    </submittedName>
</protein>
<keyword evidence="4" id="KW-1185">Reference proteome</keyword>
<feature type="compositionally biased region" description="Basic and acidic residues" evidence="1">
    <location>
        <begin position="69"/>
        <end position="85"/>
    </location>
</feature>
<evidence type="ECO:0000256" key="1">
    <source>
        <dbReference type="SAM" id="MobiDB-lite"/>
    </source>
</evidence>
<name>A0A9P6MNQ0_9FUNG</name>
<dbReference type="EMBL" id="JAAAID010002059">
    <property type="protein sequence ID" value="KAG0008065.1"/>
    <property type="molecule type" value="Genomic_DNA"/>
</dbReference>